<feature type="compositionally biased region" description="Polar residues" evidence="1">
    <location>
        <begin position="912"/>
        <end position="926"/>
    </location>
</feature>
<name>A0A8K0NMZ8_9HYPO</name>
<feature type="compositionally biased region" description="Polar residues" evidence="1">
    <location>
        <begin position="871"/>
        <end position="887"/>
    </location>
</feature>
<feature type="compositionally biased region" description="Basic and acidic residues" evidence="1">
    <location>
        <begin position="772"/>
        <end position="785"/>
    </location>
</feature>
<gene>
    <name evidence="2" type="ORF">E4U42_001164</name>
</gene>
<dbReference type="EMBL" id="SRPY01000133">
    <property type="protein sequence ID" value="KAG5928159.1"/>
    <property type="molecule type" value="Genomic_DNA"/>
</dbReference>
<feature type="region of interest" description="Disordered" evidence="1">
    <location>
        <begin position="271"/>
        <end position="359"/>
    </location>
</feature>
<feature type="region of interest" description="Disordered" evidence="1">
    <location>
        <begin position="41"/>
        <end position="61"/>
    </location>
</feature>
<feature type="region of interest" description="Disordered" evidence="1">
    <location>
        <begin position="392"/>
        <end position="453"/>
    </location>
</feature>
<feature type="compositionally biased region" description="Polar residues" evidence="1">
    <location>
        <begin position="397"/>
        <end position="409"/>
    </location>
</feature>
<feature type="region of interest" description="Disordered" evidence="1">
    <location>
        <begin position="138"/>
        <end position="207"/>
    </location>
</feature>
<feature type="compositionally biased region" description="Polar residues" evidence="1">
    <location>
        <begin position="335"/>
        <end position="352"/>
    </location>
</feature>
<dbReference type="OrthoDB" id="4940167at2759"/>
<dbReference type="InterPro" id="IPR036020">
    <property type="entry name" value="WW_dom_sf"/>
</dbReference>
<feature type="compositionally biased region" description="Polar residues" evidence="1">
    <location>
        <begin position="655"/>
        <end position="666"/>
    </location>
</feature>
<feature type="region of interest" description="Disordered" evidence="1">
    <location>
        <begin position="73"/>
        <end position="114"/>
    </location>
</feature>
<accession>A0A8K0NMZ8</accession>
<feature type="compositionally biased region" description="Polar residues" evidence="1">
    <location>
        <begin position="729"/>
        <end position="739"/>
    </location>
</feature>
<feature type="compositionally biased region" description="Polar residues" evidence="1">
    <location>
        <begin position="709"/>
        <end position="719"/>
    </location>
</feature>
<keyword evidence="3" id="KW-1185">Reference proteome</keyword>
<dbReference type="AlphaFoldDB" id="A0A8K0NMZ8"/>
<comment type="caution">
    <text evidence="2">The sequence shown here is derived from an EMBL/GenBank/DDBJ whole genome shotgun (WGS) entry which is preliminary data.</text>
</comment>
<feature type="compositionally biased region" description="Polar residues" evidence="1">
    <location>
        <begin position="438"/>
        <end position="447"/>
    </location>
</feature>
<evidence type="ECO:0008006" key="4">
    <source>
        <dbReference type="Google" id="ProtNLM"/>
    </source>
</evidence>
<sequence length="934" mass="101288">MANMPRGEGGGLPPKWEMDYDGRRWFYKHTPTGHVQYHFPSEGDEFPEFVQDGEPAPELTPEERLESLRQLKRMAAAASNGRAPDSENATSEGHPADPVGISAGATPVSAVWEDGDREDARKAVFQLENFMFLGPGTYAEAGLLNGGKDDDDEEARLGAVAGGTGEREKRESPVGNGTTTPTRGTESRSEAGPSLPPAEPAEADVTKKDLEVALNKAAVAARKEAFPFDPVGVMAEMPTEQTGLAHIERHPHPVEMADNSILAPIETVTLPTLDSKPGLTNAAVQGRRPEERHQPPSPRTRVAPSSRYASRPVASGNMARRLPDGAPHGPPLRAQNPSQSAYQAYVPGQSSRPPVPTIDDKRIRTSLQRNDSLMLRWGRGSASIDLSTVPKALSPPLESSTMLQKTAGPSETVERRGKDGRGDWEGRRSPVPSVLTPGRNQRNSTQALAHDQQARLRLRQTDVSPYQTAWLQQVENPVPTGQERPRAGGTGHRLAIAAPSGLRLQQETDRQASPLLMSQIQVPRSMTVHNMAAGPSRPQRPQRPCAPTSPSMTDGLAASSQQQHGRSHQSWNLNVPPLRHVHGTAAGQLIKPQNRPGDQDWPAACRRHLDPLRLMHPDLRRVPAFNPEDSLLRNRADSQVSSVSQSPSLLRNRADSQVSSVSQSPADSPRRPWSNTFDYGSDTSNTPSPPTGSAGPVGLNQRSAAIEGSQISRPLSTPHASYPGPVSSAMRQSVFDTPSSPQPKPLATSQGPRPGQLPLERPAMAQCAIRRSPLDDKLPGVKPTDRIQSQVSHESISPAGGFDGQSQRVHRRWVPPGQKPPVQTYFGQAHPLSLPPTVGPHEHTATTRPGLWPQSQPSDSFHSAARREMPSSPQTQSYSKQQNQMQASLFDDTKGGRPAKMQTPLGRANEHVTATNKWAQKSTTDYSGYDWEGR</sequence>
<dbReference type="SUPFAM" id="SSF51045">
    <property type="entry name" value="WW domain"/>
    <property type="match status" value="1"/>
</dbReference>
<dbReference type="Proteomes" id="UP000811619">
    <property type="component" value="Unassembled WGS sequence"/>
</dbReference>
<evidence type="ECO:0000313" key="2">
    <source>
        <dbReference type="EMBL" id="KAG5928159.1"/>
    </source>
</evidence>
<evidence type="ECO:0000313" key="3">
    <source>
        <dbReference type="Proteomes" id="UP000811619"/>
    </source>
</evidence>
<feature type="compositionally biased region" description="Polar residues" evidence="1">
    <location>
        <begin position="786"/>
        <end position="795"/>
    </location>
</feature>
<feature type="compositionally biased region" description="Polar residues" evidence="1">
    <location>
        <begin position="673"/>
        <end position="686"/>
    </location>
</feature>
<feature type="compositionally biased region" description="Low complexity" evidence="1">
    <location>
        <begin position="638"/>
        <end position="648"/>
    </location>
</feature>
<feature type="compositionally biased region" description="Polar residues" evidence="1">
    <location>
        <begin position="175"/>
        <end position="184"/>
    </location>
</feature>
<feature type="compositionally biased region" description="Low complexity" evidence="1">
    <location>
        <begin position="559"/>
        <end position="570"/>
    </location>
</feature>
<protein>
    <recommendedName>
        <fullName evidence="4">WW domain-containing protein</fullName>
    </recommendedName>
</protein>
<evidence type="ECO:0000256" key="1">
    <source>
        <dbReference type="SAM" id="MobiDB-lite"/>
    </source>
</evidence>
<feature type="compositionally biased region" description="Basic and acidic residues" evidence="1">
    <location>
        <begin position="412"/>
        <end position="428"/>
    </location>
</feature>
<organism evidence="2 3">
    <name type="scientific">Claviceps africana</name>
    <dbReference type="NCBI Taxonomy" id="83212"/>
    <lineage>
        <taxon>Eukaryota</taxon>
        <taxon>Fungi</taxon>
        <taxon>Dikarya</taxon>
        <taxon>Ascomycota</taxon>
        <taxon>Pezizomycotina</taxon>
        <taxon>Sordariomycetes</taxon>
        <taxon>Hypocreomycetidae</taxon>
        <taxon>Hypocreales</taxon>
        <taxon>Clavicipitaceae</taxon>
        <taxon>Claviceps</taxon>
    </lineage>
</organism>
<feature type="region of interest" description="Disordered" evidence="1">
    <location>
        <begin position="633"/>
        <end position="934"/>
    </location>
</feature>
<reference evidence="2" key="1">
    <citation type="journal article" date="2020" name="bioRxiv">
        <title>Whole genome comparisons of ergot fungi reveals the divergence and evolution of species within the genus Claviceps are the result of varying mechanisms driving genome evolution and host range expansion.</title>
        <authorList>
            <person name="Wyka S.A."/>
            <person name="Mondo S.J."/>
            <person name="Liu M."/>
            <person name="Dettman J."/>
            <person name="Nalam V."/>
            <person name="Broders K.D."/>
        </authorList>
    </citation>
    <scope>NUCLEOTIDE SEQUENCE</scope>
    <source>
        <strain evidence="2">CCC 489</strain>
    </source>
</reference>
<proteinExistence type="predicted"/>
<feature type="region of interest" description="Disordered" evidence="1">
    <location>
        <begin position="530"/>
        <end position="578"/>
    </location>
</feature>